<accession>A0A399QWU1</accession>
<reference evidence="3 4" key="1">
    <citation type="submission" date="2018-08" db="EMBL/GenBank/DDBJ databases">
        <title>Henriciella mobilis sp. nov., isolated from seawater.</title>
        <authorList>
            <person name="Cheng H."/>
            <person name="Wu Y.-H."/>
            <person name="Xu X.-W."/>
            <person name="Guo L.-L."/>
        </authorList>
    </citation>
    <scope>NUCLEOTIDE SEQUENCE [LARGE SCALE GENOMIC DNA]</scope>
    <source>
        <strain evidence="3 4">CCUG66934</strain>
    </source>
</reference>
<dbReference type="RefSeq" id="WP_119378588.1">
    <property type="nucleotide sequence ID" value="NZ_QWGB01000005.1"/>
</dbReference>
<name>A0A399QWU1_9PROT</name>
<dbReference type="GO" id="GO:0016740">
    <property type="term" value="F:transferase activity"/>
    <property type="evidence" value="ECO:0007669"/>
    <property type="project" value="UniProtKB-KW"/>
</dbReference>
<comment type="caution">
    <text evidence="3">The sequence shown here is derived from an EMBL/GenBank/DDBJ whole genome shotgun (WGS) entry which is preliminary data.</text>
</comment>
<dbReference type="Proteomes" id="UP000265431">
    <property type="component" value="Unassembled WGS sequence"/>
</dbReference>
<protein>
    <submittedName>
        <fullName evidence="3">Chloramphenicol phosphotransferase</fullName>
    </submittedName>
</protein>
<evidence type="ECO:0000256" key="2">
    <source>
        <dbReference type="PIRSR" id="PIRSR007531-2"/>
    </source>
</evidence>
<evidence type="ECO:0000256" key="1">
    <source>
        <dbReference type="PIRSR" id="PIRSR007531-1"/>
    </source>
</evidence>
<dbReference type="AlphaFoldDB" id="A0A399QWU1"/>
<dbReference type="SUPFAM" id="SSF52540">
    <property type="entry name" value="P-loop containing nucleoside triphosphate hydrolases"/>
    <property type="match status" value="1"/>
</dbReference>
<proteinExistence type="predicted"/>
<dbReference type="InterPro" id="IPR012853">
    <property type="entry name" value="CPT"/>
</dbReference>
<dbReference type="GO" id="GO:0005524">
    <property type="term" value="F:ATP binding"/>
    <property type="evidence" value="ECO:0007669"/>
    <property type="project" value="InterPro"/>
</dbReference>
<dbReference type="EMBL" id="QWGB01000005">
    <property type="protein sequence ID" value="RIJ23398.1"/>
    <property type="molecule type" value="Genomic_DNA"/>
</dbReference>
<feature type="active site" evidence="1">
    <location>
        <position position="36"/>
    </location>
</feature>
<dbReference type="OrthoDB" id="67453at2"/>
<organism evidence="3 4">
    <name type="scientific">Henriciella barbarensis</name>
    <dbReference type="NCBI Taxonomy" id="86342"/>
    <lineage>
        <taxon>Bacteria</taxon>
        <taxon>Pseudomonadati</taxon>
        <taxon>Pseudomonadota</taxon>
        <taxon>Alphaproteobacteria</taxon>
        <taxon>Hyphomonadales</taxon>
        <taxon>Hyphomonadaceae</taxon>
        <taxon>Henriciella</taxon>
    </lineage>
</organism>
<gene>
    <name evidence="3" type="ORF">D1224_03770</name>
</gene>
<dbReference type="Gene3D" id="3.40.50.300">
    <property type="entry name" value="P-loop containing nucleotide triphosphate hydrolases"/>
    <property type="match status" value="1"/>
</dbReference>
<sequence length="183" mass="20000">MARVVILNGTSSSGKTSLARAIQHLAKGPVLRVSMDDFLEMMPPRFANDDEAFSFRLVPEAEPIEVEIGTGSYGEALMRGMRASVAALANQGLDLVVDDVMLGAGDQDHYRDVLAEHTVTFVAVRCELETAEQRERDRGDRDIGMARWQFSRVHAGRGYDLEVSTDDMSPDEGARVILGAVGM</sequence>
<dbReference type="PIRSF" id="PIRSF007531">
    <property type="entry name" value="CPT"/>
    <property type="match status" value="1"/>
</dbReference>
<dbReference type="Pfam" id="PF07931">
    <property type="entry name" value="CPT"/>
    <property type="match status" value="1"/>
</dbReference>
<evidence type="ECO:0000313" key="4">
    <source>
        <dbReference type="Proteomes" id="UP000265431"/>
    </source>
</evidence>
<keyword evidence="4" id="KW-1185">Reference proteome</keyword>
<dbReference type="InterPro" id="IPR027417">
    <property type="entry name" value="P-loop_NTPase"/>
</dbReference>
<feature type="binding site" evidence="2">
    <location>
        <begin position="9"/>
        <end position="16"/>
    </location>
    <ligand>
        <name>ATP</name>
        <dbReference type="ChEBI" id="CHEBI:30616"/>
    </ligand>
</feature>
<keyword evidence="3" id="KW-0808">Transferase</keyword>
<evidence type="ECO:0000313" key="3">
    <source>
        <dbReference type="EMBL" id="RIJ23398.1"/>
    </source>
</evidence>